<dbReference type="Gene3D" id="3.40.50.970">
    <property type="match status" value="1"/>
</dbReference>
<dbReference type="EMBL" id="KV600688">
    <property type="protein sequence ID" value="OPL20774.1"/>
    <property type="molecule type" value="Genomic_DNA"/>
</dbReference>
<reference evidence="1 2" key="1">
    <citation type="journal article" date="2016" name="PLoS ONE">
        <title>A First Insight into the Genome of the Filter-Feeder Mussel Mytilus galloprovincialis.</title>
        <authorList>
            <person name="Murgarella M."/>
            <person name="Puiu D."/>
            <person name="Novoa B."/>
            <person name="Figueras A."/>
            <person name="Posada D."/>
            <person name="Canchaya C."/>
        </authorList>
    </citation>
    <scope>NUCLEOTIDE SEQUENCE [LARGE SCALE GENOMIC DNA]</scope>
    <source>
        <tissue evidence="1">Muscle</tissue>
    </source>
</reference>
<dbReference type="Proteomes" id="UP000266721">
    <property type="component" value="Unassembled WGS sequence"/>
</dbReference>
<evidence type="ECO:0000313" key="1">
    <source>
        <dbReference type="EMBL" id="OPL20774.1"/>
    </source>
</evidence>
<dbReference type="AlphaFoldDB" id="A0A3R5UCF2"/>
<sequence length="123" mass="14382">MMKAPVHQHNLNYKGNLKNIRIQIPQNVVTSENFQAYRLTEAYRKHGHKKATGVPEIDLSNYGLSKDATTQFDTEEREWFAHTFESQRKSLIPDERKADLAKLMLKCQAFDHFLANKFTTFPR</sequence>
<evidence type="ECO:0000313" key="2">
    <source>
        <dbReference type="Proteomes" id="UP000266721"/>
    </source>
</evidence>
<feature type="non-terminal residue" evidence="1">
    <location>
        <position position="1"/>
    </location>
</feature>
<accession>A0A3R5UCF2</accession>
<keyword evidence="2" id="KW-1185">Reference proteome</keyword>
<name>A0A3R5UCF2_MYTGA</name>
<gene>
    <name evidence="1" type="ORF">AM593_02866</name>
</gene>
<protein>
    <submittedName>
        <fullName evidence="1">Uncharacterized protein</fullName>
    </submittedName>
</protein>
<proteinExistence type="predicted"/>
<organism evidence="1 2">
    <name type="scientific">Mytilus galloprovincialis</name>
    <name type="common">Mediterranean mussel</name>
    <dbReference type="NCBI Taxonomy" id="29158"/>
    <lineage>
        <taxon>Eukaryota</taxon>
        <taxon>Metazoa</taxon>
        <taxon>Spiralia</taxon>
        <taxon>Lophotrochozoa</taxon>
        <taxon>Mollusca</taxon>
        <taxon>Bivalvia</taxon>
        <taxon>Autobranchia</taxon>
        <taxon>Pteriomorphia</taxon>
        <taxon>Mytilida</taxon>
        <taxon>Mytiloidea</taxon>
        <taxon>Mytilidae</taxon>
        <taxon>Mytilinae</taxon>
        <taxon>Mytilus</taxon>
    </lineage>
</organism>